<dbReference type="EMBL" id="JADOUF010000001">
    <property type="protein sequence ID" value="MBG6133980.1"/>
    <property type="molecule type" value="Genomic_DNA"/>
</dbReference>
<dbReference type="PROSITE" id="PS51186">
    <property type="entry name" value="GNAT"/>
    <property type="match status" value="1"/>
</dbReference>
<dbReference type="InterPro" id="IPR052523">
    <property type="entry name" value="Trichothecene_AcTrans"/>
</dbReference>
<dbReference type="Proteomes" id="UP000622552">
    <property type="component" value="Unassembled WGS sequence"/>
</dbReference>
<dbReference type="Gene3D" id="3.40.630.30">
    <property type="match status" value="1"/>
</dbReference>
<dbReference type="SUPFAM" id="SSF55729">
    <property type="entry name" value="Acyl-CoA N-acyltransferases (Nat)"/>
    <property type="match status" value="1"/>
</dbReference>
<dbReference type="PANTHER" id="PTHR42791">
    <property type="entry name" value="GNAT FAMILY ACETYLTRANSFERASE"/>
    <property type="match status" value="1"/>
</dbReference>
<dbReference type="InterPro" id="IPR000182">
    <property type="entry name" value="GNAT_dom"/>
</dbReference>
<dbReference type="InterPro" id="IPR016181">
    <property type="entry name" value="Acyl_CoA_acyltransferase"/>
</dbReference>
<dbReference type="RefSeq" id="WP_197001272.1">
    <property type="nucleotide sequence ID" value="NZ_BONS01000045.1"/>
</dbReference>
<feature type="domain" description="N-acetyltransferase" evidence="1">
    <location>
        <begin position="56"/>
        <end position="200"/>
    </location>
</feature>
<proteinExistence type="predicted"/>
<keyword evidence="3" id="KW-1185">Reference proteome</keyword>
<dbReference type="GO" id="GO:0016747">
    <property type="term" value="F:acyltransferase activity, transferring groups other than amino-acyl groups"/>
    <property type="evidence" value="ECO:0007669"/>
    <property type="project" value="InterPro"/>
</dbReference>
<protein>
    <submittedName>
        <fullName evidence="2">GNAT superfamily N-acetyltransferase</fullName>
    </submittedName>
</protein>
<dbReference type="AlphaFoldDB" id="A0A8J7KDF8"/>
<dbReference type="PANTHER" id="PTHR42791:SF1">
    <property type="entry name" value="N-ACETYLTRANSFERASE DOMAIN-CONTAINING PROTEIN"/>
    <property type="match status" value="1"/>
</dbReference>
<sequence>MNPPRTTAVDITRAAPTDTAAIAAVIAKAFNPLAVIDWLIPDDEQRAARLPGYFEILVEHAAAQGYIHIAGDLAGVAVWMPRTGSVPDITDYPSRLAAAVGDNLPRFEILDEAFDRHHPASPHDHLALLAVRPDMQRQGIGGQLLAHGLSHLDDVGAAAYLEACDLDSRKLYGEHGFTDLGDPMLLPDGPSLYPMWRPSQA</sequence>
<organism evidence="2 3">
    <name type="scientific">Longispora fulva</name>
    <dbReference type="NCBI Taxonomy" id="619741"/>
    <lineage>
        <taxon>Bacteria</taxon>
        <taxon>Bacillati</taxon>
        <taxon>Actinomycetota</taxon>
        <taxon>Actinomycetes</taxon>
        <taxon>Micromonosporales</taxon>
        <taxon>Micromonosporaceae</taxon>
        <taxon>Longispora</taxon>
    </lineage>
</organism>
<evidence type="ECO:0000313" key="3">
    <source>
        <dbReference type="Proteomes" id="UP000622552"/>
    </source>
</evidence>
<name>A0A8J7KDF8_9ACTN</name>
<accession>A0A8J7KDF8</accession>
<evidence type="ECO:0000259" key="1">
    <source>
        <dbReference type="PROSITE" id="PS51186"/>
    </source>
</evidence>
<dbReference type="Pfam" id="PF00583">
    <property type="entry name" value="Acetyltransf_1"/>
    <property type="match status" value="1"/>
</dbReference>
<comment type="caution">
    <text evidence="2">The sequence shown here is derived from an EMBL/GenBank/DDBJ whole genome shotgun (WGS) entry which is preliminary data.</text>
</comment>
<evidence type="ECO:0000313" key="2">
    <source>
        <dbReference type="EMBL" id="MBG6133980.1"/>
    </source>
</evidence>
<reference evidence="2" key="1">
    <citation type="submission" date="2020-11" db="EMBL/GenBank/DDBJ databases">
        <title>Sequencing the genomes of 1000 actinobacteria strains.</title>
        <authorList>
            <person name="Klenk H.-P."/>
        </authorList>
    </citation>
    <scope>NUCLEOTIDE SEQUENCE</scope>
    <source>
        <strain evidence="2">DSM 45356</strain>
    </source>
</reference>
<gene>
    <name evidence="2" type="ORF">IW245_000174</name>
</gene>
<dbReference type="CDD" id="cd04301">
    <property type="entry name" value="NAT_SF"/>
    <property type="match status" value="1"/>
</dbReference>